<feature type="compositionally biased region" description="Basic residues" evidence="2">
    <location>
        <begin position="437"/>
        <end position="447"/>
    </location>
</feature>
<evidence type="ECO:0000313" key="3">
    <source>
        <dbReference type="EnsemblMetazoa" id="CLYHEMP010892.1"/>
    </source>
</evidence>
<name>A0A7M5UJS0_9CNID</name>
<feature type="coiled-coil region" evidence="1">
    <location>
        <begin position="195"/>
        <end position="295"/>
    </location>
</feature>
<feature type="coiled-coil region" evidence="1">
    <location>
        <begin position="541"/>
        <end position="575"/>
    </location>
</feature>
<feature type="region of interest" description="Disordered" evidence="2">
    <location>
        <begin position="758"/>
        <end position="818"/>
    </location>
</feature>
<feature type="coiled-coil region" evidence="1">
    <location>
        <begin position="862"/>
        <end position="889"/>
    </location>
</feature>
<feature type="region of interest" description="Disordered" evidence="2">
    <location>
        <begin position="416"/>
        <end position="488"/>
    </location>
</feature>
<dbReference type="EnsemblMetazoa" id="CLYHEMT010892.1">
    <property type="protein sequence ID" value="CLYHEMP010892.1"/>
    <property type="gene ID" value="CLYHEMG010892"/>
</dbReference>
<keyword evidence="1" id="KW-0175">Coiled coil</keyword>
<dbReference type="Proteomes" id="UP000594262">
    <property type="component" value="Unplaced"/>
</dbReference>
<dbReference type="AlphaFoldDB" id="A0A7M5UJS0"/>
<feature type="coiled-coil region" evidence="1">
    <location>
        <begin position="11"/>
        <end position="38"/>
    </location>
</feature>
<sequence length="1226" mass="140924">MDELGDSPAKAIIERNRKARLTRNAKETQEELSKISCRVEETLYEYNTLKSASSIEKVKRKLNKDGARKSIDATLEFIDDVAQLNSIISDPVTKRKYQQQLTIFIVGYETCCGDRLDLLSQINDSLYAYKEGDVPDITDIDFDIDSTARFVTNTITKAKSAQEKLNDVSQSVLGALSKFNADKIKSSKRRTEKELVQTREAILSITDKLANAQQELEQANERIGNAYRNLETKQVEIERLKSQIDASKRKFQNIDELREEMKEKDETITSLIKENDKLKMNSENYKETLEQEIIKWNKLREKHAKIESDKENQVKFLQEQVMVTRRETESHYEKKIADMESEMSSKLDEQSLTTRKKISSMNATIQQLRTDLTKAENEKNNAVNKILTEQALKEQKERNQNHEHSLDKIVNYEKELKQSRDQNKELQSKIQEEAEKKKKKKSTKEKKKPKEESKERHQTVSIGLQADIPSDEKPPLDVPLEKKRDKVAQTEDALDDKLMNELVDVKSKFNQKLLLVTKLMDESKKFEKERESLIGQITTANSIKEEIQEKLEDTLTELERTKLNYEQLMKQAAEEVHGEEALFVDEQRTPSNDRPESMSSIRISAGSRLSIPEEEQCRSAAKSRASSFSSETKYKILDACLRNHPLVMNIKESYMSILQLKNEVNAMLKVEVSEDNSNEEHLVDFQRIVEHIPLEDIGEESTDIANEILKMAVNSTRILTTLQQVIPALVEREGVEEDDVILYASNHTTPLVMPEENEGFDLEEKEEISTPSQHANTQTSQHLPLIERPTPHLLTPKIVSNAPPSTRHSALSSFDRRSALKSGGRLAEDYKTLMFKHSDLEQNFKQLKTQFESSTKVHQNILHNNASTMEDMEATISNLKNKLKIALNANTKQEEYIYTRIDTEHNERLLLQSQHKIRQQHIDEAQSTMNAYNEVAVQRWQHLVNNTLHRARIKHIKSVIDRPQYRLTKIMDQLNELHQQKGRLYRMKSAQLSNERIRLARLLLERLEVIEKQTGCFLIKPISTIKPTNNTSNQTHKPSFPSQQGERPGRINPSTTNNATTSSKQQLLTTTTLVAANQNPSKEFSTWNPLDTIPQPENFQDTGHTRIPRLMEIDINRTMYKENLITKSIPPTSAPLSTNNKDHQLNLLSYMTVERPTGANGQQPPENTSEPDAGGGMKRPMSLPALRSRLSLVTEEDLVDHYRRSVTTWQRMEGDRKVTPSPMIHH</sequence>
<dbReference type="PANTHER" id="PTHR37915:SF3">
    <property type="match status" value="1"/>
</dbReference>
<feature type="region of interest" description="Disordered" evidence="2">
    <location>
        <begin position="1082"/>
        <end position="1102"/>
    </location>
</feature>
<feature type="compositionally biased region" description="Polar residues" evidence="2">
    <location>
        <begin position="769"/>
        <end position="782"/>
    </location>
</feature>
<feature type="region of interest" description="Disordered" evidence="2">
    <location>
        <begin position="1024"/>
        <end position="1065"/>
    </location>
</feature>
<feature type="compositionally biased region" description="Basic and acidic residues" evidence="2">
    <location>
        <begin position="448"/>
        <end position="458"/>
    </location>
</feature>
<feature type="compositionally biased region" description="Polar residues" evidence="2">
    <location>
        <begin position="1159"/>
        <end position="1170"/>
    </location>
</feature>
<dbReference type="RefSeq" id="XP_066910511.1">
    <property type="nucleotide sequence ID" value="XM_067054410.1"/>
</dbReference>
<feature type="compositionally biased region" description="Basic and acidic residues" evidence="2">
    <location>
        <begin position="470"/>
        <end position="488"/>
    </location>
</feature>
<keyword evidence="4" id="KW-1185">Reference proteome</keyword>
<dbReference type="OrthoDB" id="10037468at2759"/>
<dbReference type="GeneID" id="136797824"/>
<feature type="compositionally biased region" description="Polar residues" evidence="2">
    <location>
        <begin position="802"/>
        <end position="812"/>
    </location>
</feature>
<organism evidence="3 4">
    <name type="scientific">Clytia hemisphaerica</name>
    <dbReference type="NCBI Taxonomy" id="252671"/>
    <lineage>
        <taxon>Eukaryota</taxon>
        <taxon>Metazoa</taxon>
        <taxon>Cnidaria</taxon>
        <taxon>Hydrozoa</taxon>
        <taxon>Hydroidolina</taxon>
        <taxon>Leptothecata</taxon>
        <taxon>Obeliida</taxon>
        <taxon>Clytiidae</taxon>
        <taxon>Clytia</taxon>
    </lineage>
</organism>
<feature type="compositionally biased region" description="Low complexity" evidence="2">
    <location>
        <begin position="1052"/>
        <end position="1065"/>
    </location>
</feature>
<feature type="compositionally biased region" description="Basic and acidic residues" evidence="2">
    <location>
        <begin position="416"/>
        <end position="436"/>
    </location>
</feature>
<evidence type="ECO:0000256" key="1">
    <source>
        <dbReference type="SAM" id="Coils"/>
    </source>
</evidence>
<evidence type="ECO:0000313" key="4">
    <source>
        <dbReference type="Proteomes" id="UP000594262"/>
    </source>
</evidence>
<dbReference type="PANTHER" id="PTHR37915">
    <property type="match status" value="1"/>
</dbReference>
<reference evidence="3" key="1">
    <citation type="submission" date="2021-01" db="UniProtKB">
        <authorList>
            <consortium name="EnsemblMetazoa"/>
        </authorList>
    </citation>
    <scope>IDENTIFICATION</scope>
</reference>
<feature type="compositionally biased region" description="Polar residues" evidence="2">
    <location>
        <begin position="1025"/>
        <end position="1045"/>
    </location>
</feature>
<proteinExistence type="predicted"/>
<accession>A0A7M5UJS0</accession>
<protein>
    <submittedName>
        <fullName evidence="3">Uncharacterized protein</fullName>
    </submittedName>
</protein>
<feature type="region of interest" description="Disordered" evidence="2">
    <location>
        <begin position="1155"/>
        <end position="1181"/>
    </location>
</feature>
<evidence type="ECO:0000256" key="2">
    <source>
        <dbReference type="SAM" id="MobiDB-lite"/>
    </source>
</evidence>